<dbReference type="EMBL" id="BMIJ01000010">
    <property type="protein sequence ID" value="GGC09992.1"/>
    <property type="molecule type" value="Genomic_DNA"/>
</dbReference>
<evidence type="ECO:0000313" key="1">
    <source>
        <dbReference type="EMBL" id="GGC09992.1"/>
    </source>
</evidence>
<comment type="caution">
    <text evidence="1">The sequence shown here is derived from an EMBL/GenBank/DDBJ whole genome shotgun (WGS) entry which is preliminary data.</text>
</comment>
<proteinExistence type="predicted"/>
<evidence type="ECO:0000313" key="2">
    <source>
        <dbReference type="Proteomes" id="UP000629025"/>
    </source>
</evidence>
<organism evidence="1 2">
    <name type="scientific">Marinobacterium zhoushanense</name>
    <dbReference type="NCBI Taxonomy" id="1679163"/>
    <lineage>
        <taxon>Bacteria</taxon>
        <taxon>Pseudomonadati</taxon>
        <taxon>Pseudomonadota</taxon>
        <taxon>Gammaproteobacteria</taxon>
        <taxon>Oceanospirillales</taxon>
        <taxon>Oceanospirillaceae</taxon>
        <taxon>Marinobacterium</taxon>
    </lineage>
</organism>
<reference evidence="2" key="1">
    <citation type="journal article" date="2019" name="Int. J. Syst. Evol. Microbiol.">
        <title>The Global Catalogue of Microorganisms (GCM) 10K type strain sequencing project: providing services to taxonomists for standard genome sequencing and annotation.</title>
        <authorList>
            <consortium name="The Broad Institute Genomics Platform"/>
            <consortium name="The Broad Institute Genome Sequencing Center for Infectious Disease"/>
            <person name="Wu L."/>
            <person name="Ma J."/>
        </authorList>
    </citation>
    <scope>NUCLEOTIDE SEQUENCE [LARGE SCALE GENOMIC DNA]</scope>
    <source>
        <strain evidence="2">CGMCC 1.15341</strain>
    </source>
</reference>
<dbReference type="Pfam" id="PF07209">
    <property type="entry name" value="DUF1415"/>
    <property type="match status" value="1"/>
</dbReference>
<accession>A0ABQ1KWH9</accession>
<sequence length="208" mass="23857">MTNTNETPNDQTNEPTPEELRLLEQAQQLTQEWVEQMVVGLNLCPFAAPVVRAGSIRYQVSDARDEERFLRDFLQQLADLVERPEAELSTTLLITPWLLQDFDQFLDLVADAEALIEQAGVEDLFQIATFHPGYLFDGVDTDDISHWTNRAPYPTLHLIRQDEMSRALASYRDPESIPERNIKRLREMGRAGLLAQFPPLADYWPDEG</sequence>
<protein>
    <recommendedName>
        <fullName evidence="3">DUF1415 domain-containing protein</fullName>
    </recommendedName>
</protein>
<gene>
    <name evidence="1" type="ORF">GCM10011352_40580</name>
</gene>
<name>A0ABQ1KWH9_9GAMM</name>
<dbReference type="RefSeq" id="WP_188751841.1">
    <property type="nucleotide sequence ID" value="NZ_BMIJ01000010.1"/>
</dbReference>
<dbReference type="InterPro" id="IPR009858">
    <property type="entry name" value="DUF1415"/>
</dbReference>
<dbReference type="Proteomes" id="UP000629025">
    <property type="component" value="Unassembled WGS sequence"/>
</dbReference>
<keyword evidence="2" id="KW-1185">Reference proteome</keyword>
<evidence type="ECO:0008006" key="3">
    <source>
        <dbReference type="Google" id="ProtNLM"/>
    </source>
</evidence>